<dbReference type="EC" id="3.1.3.80" evidence="3"/>
<reference evidence="15 16" key="1">
    <citation type="journal article" date="2008" name="Nature">
        <title>The genome of the model beetle and pest Tribolium castaneum.</title>
        <authorList>
            <consortium name="Tribolium Genome Sequencing Consortium"/>
            <person name="Richards S."/>
            <person name="Gibbs R.A."/>
            <person name="Weinstock G.M."/>
            <person name="Brown S.J."/>
            <person name="Denell R."/>
            <person name="Beeman R.W."/>
            <person name="Gibbs R."/>
            <person name="Beeman R.W."/>
            <person name="Brown S.J."/>
            <person name="Bucher G."/>
            <person name="Friedrich M."/>
            <person name="Grimmelikhuijzen C.J."/>
            <person name="Klingler M."/>
            <person name="Lorenzen M."/>
            <person name="Richards S."/>
            <person name="Roth S."/>
            <person name="Schroder R."/>
            <person name="Tautz D."/>
            <person name="Zdobnov E.M."/>
            <person name="Muzny D."/>
            <person name="Gibbs R.A."/>
            <person name="Weinstock G.M."/>
            <person name="Attaway T."/>
            <person name="Bell S."/>
            <person name="Buhay C.J."/>
            <person name="Chandrabose M.N."/>
            <person name="Chavez D."/>
            <person name="Clerk-Blankenburg K.P."/>
            <person name="Cree A."/>
            <person name="Dao M."/>
            <person name="Davis C."/>
            <person name="Chacko J."/>
            <person name="Dinh H."/>
            <person name="Dugan-Rocha S."/>
            <person name="Fowler G."/>
            <person name="Garner T.T."/>
            <person name="Garnes J."/>
            <person name="Gnirke A."/>
            <person name="Hawes A."/>
            <person name="Hernandez J."/>
            <person name="Hines S."/>
            <person name="Holder M."/>
            <person name="Hume J."/>
            <person name="Jhangiani S.N."/>
            <person name="Joshi V."/>
            <person name="Khan Z.M."/>
            <person name="Jackson L."/>
            <person name="Kovar C."/>
            <person name="Kowis A."/>
            <person name="Lee S."/>
            <person name="Lewis L.R."/>
            <person name="Margolis J."/>
            <person name="Morgan M."/>
            <person name="Nazareth L.V."/>
            <person name="Nguyen N."/>
            <person name="Okwuonu G."/>
            <person name="Parker D."/>
            <person name="Richards S."/>
            <person name="Ruiz S.J."/>
            <person name="Santibanez J."/>
            <person name="Savard J."/>
            <person name="Scherer S.E."/>
            <person name="Schneider B."/>
            <person name="Sodergren E."/>
            <person name="Tautz D."/>
            <person name="Vattahil S."/>
            <person name="Villasana D."/>
            <person name="White C.S."/>
            <person name="Wright R."/>
            <person name="Park Y."/>
            <person name="Beeman R.W."/>
            <person name="Lord J."/>
            <person name="Oppert B."/>
            <person name="Lorenzen M."/>
            <person name="Brown S."/>
            <person name="Wang L."/>
            <person name="Savard J."/>
            <person name="Tautz D."/>
            <person name="Richards S."/>
            <person name="Weinstock G."/>
            <person name="Gibbs R.A."/>
            <person name="Liu Y."/>
            <person name="Worley K."/>
            <person name="Weinstock G."/>
            <person name="Elsik C.G."/>
            <person name="Reese J.T."/>
            <person name="Elhaik E."/>
            <person name="Landan G."/>
            <person name="Graur D."/>
            <person name="Arensburger P."/>
            <person name="Atkinson P."/>
            <person name="Beeman R.W."/>
            <person name="Beidler J."/>
            <person name="Brown S.J."/>
            <person name="Demuth J.P."/>
            <person name="Drury D.W."/>
            <person name="Du Y.Z."/>
            <person name="Fujiwara H."/>
            <person name="Lorenzen M."/>
            <person name="Maselli V."/>
            <person name="Osanai M."/>
            <person name="Park Y."/>
            <person name="Robertson H.M."/>
            <person name="Tu Z."/>
            <person name="Wang J.J."/>
            <person name="Wang S."/>
            <person name="Richards S."/>
            <person name="Song H."/>
            <person name="Zhang L."/>
            <person name="Sodergren E."/>
            <person name="Werner D."/>
            <person name="Stanke M."/>
            <person name="Morgenstern B."/>
            <person name="Solovyev V."/>
            <person name="Kosarev P."/>
            <person name="Brown G."/>
            <person name="Chen H.C."/>
            <person name="Ermolaeva O."/>
            <person name="Hlavina W."/>
            <person name="Kapustin Y."/>
            <person name="Kiryutin B."/>
            <person name="Kitts P."/>
            <person name="Maglott D."/>
            <person name="Pruitt K."/>
            <person name="Sapojnikov V."/>
            <person name="Souvorov A."/>
            <person name="Mackey A.J."/>
            <person name="Waterhouse R.M."/>
            <person name="Wyder S."/>
            <person name="Zdobnov E.M."/>
            <person name="Zdobnov E.M."/>
            <person name="Wyder S."/>
            <person name="Kriventseva E.V."/>
            <person name="Kadowaki T."/>
            <person name="Bork P."/>
            <person name="Aranda M."/>
            <person name="Bao R."/>
            <person name="Beermann A."/>
            <person name="Berns N."/>
            <person name="Bolognesi R."/>
            <person name="Bonneton F."/>
            <person name="Bopp D."/>
            <person name="Brown S.J."/>
            <person name="Bucher G."/>
            <person name="Butts T."/>
            <person name="Chaumot A."/>
            <person name="Denell R.E."/>
            <person name="Ferrier D.E."/>
            <person name="Friedrich M."/>
            <person name="Gordon C.M."/>
            <person name="Jindra M."/>
            <person name="Klingler M."/>
            <person name="Lan Q."/>
            <person name="Lattorff H.M."/>
            <person name="Laudet V."/>
            <person name="von Levetsow C."/>
            <person name="Liu Z."/>
            <person name="Lutz R."/>
            <person name="Lynch J.A."/>
            <person name="da Fonseca R.N."/>
            <person name="Posnien N."/>
            <person name="Reuter R."/>
            <person name="Roth S."/>
            <person name="Savard J."/>
            <person name="Schinko J.B."/>
            <person name="Schmitt C."/>
            <person name="Schoppmeier M."/>
            <person name="Schroder R."/>
            <person name="Shippy T.D."/>
            <person name="Simonnet F."/>
            <person name="Marques-Souza H."/>
            <person name="Tautz D."/>
            <person name="Tomoyasu Y."/>
            <person name="Trauner J."/>
            <person name="Van der Zee M."/>
            <person name="Vervoort M."/>
            <person name="Wittkopp N."/>
            <person name="Wimmer E.A."/>
            <person name="Yang X."/>
            <person name="Jones A.K."/>
            <person name="Sattelle D.B."/>
            <person name="Ebert P.R."/>
            <person name="Nelson D."/>
            <person name="Scott J.G."/>
            <person name="Beeman R.W."/>
            <person name="Muthukrishnan S."/>
            <person name="Kramer K.J."/>
            <person name="Arakane Y."/>
            <person name="Beeman R.W."/>
            <person name="Zhu Q."/>
            <person name="Hogenkamp D."/>
            <person name="Dixit R."/>
            <person name="Oppert B."/>
            <person name="Jiang H."/>
            <person name="Zou Z."/>
            <person name="Marshall J."/>
            <person name="Elpidina E."/>
            <person name="Vinokurov K."/>
            <person name="Oppert C."/>
            <person name="Zou Z."/>
            <person name="Evans J."/>
            <person name="Lu Z."/>
            <person name="Zhao P."/>
            <person name="Sumathipala N."/>
            <person name="Altincicek B."/>
            <person name="Vilcinskas A."/>
            <person name="Williams M."/>
            <person name="Hultmark D."/>
            <person name="Hetru C."/>
            <person name="Jiang H."/>
            <person name="Grimmelikhuijzen C.J."/>
            <person name="Hauser F."/>
            <person name="Cazzamali G."/>
            <person name="Williamson M."/>
            <person name="Park Y."/>
            <person name="Li B."/>
            <person name="Tanaka Y."/>
            <person name="Predel R."/>
            <person name="Neupert S."/>
            <person name="Schachtner J."/>
            <person name="Verleyen P."/>
            <person name="Raible F."/>
            <person name="Bork P."/>
            <person name="Friedrich M."/>
            <person name="Walden K.K."/>
            <person name="Robertson H.M."/>
            <person name="Angeli S."/>
            <person name="Foret S."/>
            <person name="Bucher G."/>
            <person name="Schuetz S."/>
            <person name="Maleszka R."/>
            <person name="Wimmer E.A."/>
            <person name="Beeman R.W."/>
            <person name="Lorenzen M."/>
            <person name="Tomoyasu Y."/>
            <person name="Miller S.C."/>
            <person name="Grossmann D."/>
            <person name="Bucher G."/>
        </authorList>
    </citation>
    <scope>NUCLEOTIDE SEQUENCE [LARGE SCALE GENOMIC DNA]</scope>
    <source>
        <strain evidence="15 16">Georgia GA2</strain>
    </source>
</reference>
<dbReference type="EC" id="3.1.3.62" evidence="4"/>
<dbReference type="PhylomeDB" id="A0A139WD61"/>
<evidence type="ECO:0000256" key="5">
    <source>
        <dbReference type="ARBA" id="ARBA00018097"/>
    </source>
</evidence>
<comment type="similarity">
    <text evidence="2">Belongs to the histidine acid phosphatase family. MINPP1 subfamily.</text>
</comment>
<comment type="catalytic activity">
    <reaction evidence="13">
        <text>(2R)-2,3-bisphosphoglycerate + H2O = (2R)-2-phosphoglycerate + phosphate</text>
        <dbReference type="Rhea" id="RHEA:27381"/>
        <dbReference type="ChEBI" id="CHEBI:15377"/>
        <dbReference type="ChEBI" id="CHEBI:43474"/>
        <dbReference type="ChEBI" id="CHEBI:58248"/>
        <dbReference type="ChEBI" id="CHEBI:58289"/>
        <dbReference type="EC" id="3.1.3.80"/>
    </reaction>
    <physiologicalReaction direction="left-to-right" evidence="13">
        <dbReference type="Rhea" id="RHEA:27382"/>
    </physiologicalReaction>
</comment>
<evidence type="ECO:0000256" key="1">
    <source>
        <dbReference type="ARBA" id="ARBA00004370"/>
    </source>
</evidence>
<dbReference type="SUPFAM" id="SSF53254">
    <property type="entry name" value="Phosphoglycerate mutase-like"/>
    <property type="match status" value="2"/>
</dbReference>
<evidence type="ECO:0000313" key="15">
    <source>
        <dbReference type="EMBL" id="KYB25797.1"/>
    </source>
</evidence>
<name>A0A139WD61_TRICA</name>
<evidence type="ECO:0000256" key="3">
    <source>
        <dbReference type="ARBA" id="ARBA00012976"/>
    </source>
</evidence>
<gene>
    <name evidence="15" type="primary">AUGUSTUS-3.0.2_06326</name>
    <name evidence="15" type="ORF">TcasGA2_TC006326</name>
</gene>
<sequence>MALFGAPNYVLCVFLVIFCVVKSDKKCSKALNDYETYLGTKTPYRIVANYSTSEIKYDDCKAVKLWAMVRHGTRNPNVKLIERMNTRLVEIRDAILENFPEGNGEINNFDLDLFRGWSPKLEANDEKKLTHEGEDEMVLLAERLQSRFPGILTSVYSDSAFKVMEYAEDLKYYWIDGYGHELTYKQACPALTNMIEFFQTNESLPKSTVYFTHSGTLLKMLAHLELYKEEKHLLADDYDKNSDRNWKVSQIDSFGTNLIFILFDCQGRKKVLTMHQEDIVRLQSCPNSDLCDFDTFINYYNKDLECPFDTMCENEL</sequence>
<dbReference type="eggNOG" id="KOG1382">
    <property type="taxonomic scope" value="Eukaryota"/>
</dbReference>
<dbReference type="Gene3D" id="3.40.50.1240">
    <property type="entry name" value="Phosphoglycerate mutase-like"/>
    <property type="match status" value="2"/>
</dbReference>
<dbReference type="GO" id="GO:0052745">
    <property type="term" value="F:inositol phosphate phosphatase activity"/>
    <property type="evidence" value="ECO:0000318"/>
    <property type="project" value="GO_Central"/>
</dbReference>
<evidence type="ECO:0000256" key="4">
    <source>
        <dbReference type="ARBA" id="ARBA00013040"/>
    </source>
</evidence>
<feature type="chain" id="PRO_5007299708" description="Multiple inositol polyphosphate phosphatase 1" evidence="14">
    <location>
        <begin position="24"/>
        <end position="316"/>
    </location>
</feature>
<dbReference type="PANTHER" id="PTHR20963">
    <property type="entry name" value="MULTIPLE INOSITOL POLYPHOSPHATE PHOSPHATASE-RELATED"/>
    <property type="match status" value="1"/>
</dbReference>
<dbReference type="AlphaFoldDB" id="A0A139WD61"/>
<comment type="catalytic activity">
    <reaction evidence="10">
        <text>1D-myo-inositol 1,2,5,6-tetrakisphosphate + H2O = 1D-myo-inositol 1,2,6-trisphosphate + phosphate</text>
        <dbReference type="Rhea" id="RHEA:77119"/>
        <dbReference type="ChEBI" id="CHEBI:15377"/>
        <dbReference type="ChEBI" id="CHEBI:43474"/>
        <dbReference type="ChEBI" id="CHEBI:195535"/>
        <dbReference type="ChEBI" id="CHEBI:195537"/>
        <dbReference type="EC" id="3.1.3.62"/>
    </reaction>
    <physiologicalReaction direction="left-to-right" evidence="10">
        <dbReference type="Rhea" id="RHEA:77120"/>
    </physiologicalReaction>
</comment>
<dbReference type="InParanoid" id="A0A139WD61"/>
<evidence type="ECO:0000256" key="9">
    <source>
        <dbReference type="ARBA" id="ARBA00031642"/>
    </source>
</evidence>
<evidence type="ECO:0000313" key="16">
    <source>
        <dbReference type="Proteomes" id="UP000007266"/>
    </source>
</evidence>
<dbReference type="GO" id="GO:0003993">
    <property type="term" value="F:acid phosphatase activity"/>
    <property type="evidence" value="ECO:0000318"/>
    <property type="project" value="GO_Central"/>
</dbReference>
<dbReference type="Pfam" id="PF00328">
    <property type="entry name" value="His_Phos_2"/>
    <property type="match status" value="1"/>
</dbReference>
<accession>A0A139WD61</accession>
<organism evidence="15 16">
    <name type="scientific">Tribolium castaneum</name>
    <name type="common">Red flour beetle</name>
    <dbReference type="NCBI Taxonomy" id="7070"/>
    <lineage>
        <taxon>Eukaryota</taxon>
        <taxon>Metazoa</taxon>
        <taxon>Ecdysozoa</taxon>
        <taxon>Arthropoda</taxon>
        <taxon>Hexapoda</taxon>
        <taxon>Insecta</taxon>
        <taxon>Pterygota</taxon>
        <taxon>Neoptera</taxon>
        <taxon>Endopterygota</taxon>
        <taxon>Coleoptera</taxon>
        <taxon>Polyphaga</taxon>
        <taxon>Cucujiformia</taxon>
        <taxon>Tenebrionidae</taxon>
        <taxon>Tenebrionidae incertae sedis</taxon>
        <taxon>Tribolium</taxon>
    </lineage>
</organism>
<evidence type="ECO:0000256" key="6">
    <source>
        <dbReference type="ARBA" id="ARBA00022729"/>
    </source>
</evidence>
<comment type="catalytic activity">
    <reaction evidence="11">
        <text>1D-myo-inositol 1,2,4,5,6-pentakisphosphate + H2O = 1D-myo-inositol 1,2,5,6-tetrakisphosphate + phosphate</text>
        <dbReference type="Rhea" id="RHEA:77115"/>
        <dbReference type="ChEBI" id="CHEBI:15377"/>
        <dbReference type="ChEBI" id="CHEBI:43474"/>
        <dbReference type="ChEBI" id="CHEBI:57798"/>
        <dbReference type="ChEBI" id="CHEBI:195535"/>
        <dbReference type="EC" id="3.1.3.62"/>
    </reaction>
    <physiologicalReaction direction="left-to-right" evidence="11">
        <dbReference type="Rhea" id="RHEA:77116"/>
    </physiologicalReaction>
</comment>
<keyword evidence="16" id="KW-1185">Reference proteome</keyword>
<proteinExistence type="inferred from homology"/>
<evidence type="ECO:0000256" key="11">
    <source>
        <dbReference type="ARBA" id="ARBA00043671"/>
    </source>
</evidence>
<dbReference type="OMA" id="FDACERY"/>
<evidence type="ECO:0000256" key="12">
    <source>
        <dbReference type="ARBA" id="ARBA00043691"/>
    </source>
</evidence>
<evidence type="ECO:0000256" key="14">
    <source>
        <dbReference type="SAM" id="SignalP"/>
    </source>
</evidence>
<evidence type="ECO:0000256" key="7">
    <source>
        <dbReference type="ARBA" id="ARBA00022801"/>
    </source>
</evidence>
<reference evidence="15 16" key="2">
    <citation type="journal article" date="2010" name="Nucleic Acids Res.">
        <title>BeetleBase in 2010: revisions to provide comprehensive genomic information for Tribolium castaneum.</title>
        <authorList>
            <person name="Kim H.S."/>
            <person name="Murphy T."/>
            <person name="Xia J."/>
            <person name="Caragea D."/>
            <person name="Park Y."/>
            <person name="Beeman R.W."/>
            <person name="Lorenzen M.D."/>
            <person name="Butcher S."/>
            <person name="Manak J.R."/>
            <person name="Brown S.J."/>
        </authorList>
    </citation>
    <scope>GENOME REANNOTATION</scope>
    <source>
        <strain evidence="15 16">Georgia GA2</strain>
    </source>
</reference>
<keyword evidence="7" id="KW-0378">Hydrolase</keyword>
<evidence type="ECO:0000256" key="10">
    <source>
        <dbReference type="ARBA" id="ARBA00043668"/>
    </source>
</evidence>
<comment type="subcellular location">
    <subcellularLocation>
        <location evidence="1">Membrane</location>
    </subcellularLocation>
</comment>
<dbReference type="InterPro" id="IPR000560">
    <property type="entry name" value="His_Pase_clade-2"/>
</dbReference>
<dbReference type="FunFam" id="3.40.50.1240:FF:000148">
    <property type="match status" value="1"/>
</dbReference>
<dbReference type="Proteomes" id="UP000007266">
    <property type="component" value="Linkage group 8"/>
</dbReference>
<keyword evidence="8" id="KW-0472">Membrane</keyword>
<evidence type="ECO:0000256" key="13">
    <source>
        <dbReference type="ARBA" id="ARBA00043832"/>
    </source>
</evidence>
<feature type="signal peptide" evidence="14">
    <location>
        <begin position="1"/>
        <end position="23"/>
    </location>
</feature>
<dbReference type="InterPro" id="IPR029033">
    <property type="entry name" value="His_PPase_superfam"/>
</dbReference>
<evidence type="ECO:0000256" key="2">
    <source>
        <dbReference type="ARBA" id="ARBA00008422"/>
    </source>
</evidence>
<dbReference type="EMBL" id="KQ971361">
    <property type="protein sequence ID" value="KYB25797.1"/>
    <property type="molecule type" value="Genomic_DNA"/>
</dbReference>
<dbReference type="PANTHER" id="PTHR20963:SF8">
    <property type="entry name" value="MULTIPLE INOSITOL POLYPHOSPHATE PHOSPHATASE 1"/>
    <property type="match status" value="1"/>
</dbReference>
<protein>
    <recommendedName>
        <fullName evidence="5">Multiple inositol polyphosphate phosphatase 1</fullName>
        <ecNumber evidence="4">3.1.3.62</ecNumber>
        <ecNumber evidence="3">3.1.3.80</ecNumber>
    </recommendedName>
    <alternativeName>
        <fullName evidence="9">2,3-bisphosphoglycerate 3-phosphatase</fullName>
    </alternativeName>
</protein>
<comment type="catalytic activity">
    <reaction evidence="12">
        <text>1D-myo-inositol hexakisphosphate + H2O = 1D-myo-inositol 1,2,4,5,6-pentakisphosphate + phosphate</text>
        <dbReference type="Rhea" id="RHEA:16989"/>
        <dbReference type="ChEBI" id="CHEBI:15377"/>
        <dbReference type="ChEBI" id="CHEBI:43474"/>
        <dbReference type="ChEBI" id="CHEBI:57798"/>
        <dbReference type="ChEBI" id="CHEBI:58130"/>
        <dbReference type="EC" id="3.1.3.62"/>
    </reaction>
    <physiologicalReaction direction="left-to-right" evidence="12">
        <dbReference type="Rhea" id="RHEA:16990"/>
    </physiologicalReaction>
</comment>
<keyword evidence="6 14" id="KW-0732">Signal</keyword>
<evidence type="ECO:0000256" key="8">
    <source>
        <dbReference type="ARBA" id="ARBA00023136"/>
    </source>
</evidence>